<organism evidence="1 2">
    <name type="scientific">Drosophila suzukii</name>
    <name type="common">Spotted-wing drosophila fruit fly</name>
    <dbReference type="NCBI Taxonomy" id="28584"/>
    <lineage>
        <taxon>Eukaryota</taxon>
        <taxon>Metazoa</taxon>
        <taxon>Ecdysozoa</taxon>
        <taxon>Arthropoda</taxon>
        <taxon>Hexapoda</taxon>
        <taxon>Insecta</taxon>
        <taxon>Pterygota</taxon>
        <taxon>Neoptera</taxon>
        <taxon>Endopterygota</taxon>
        <taxon>Diptera</taxon>
        <taxon>Brachycera</taxon>
        <taxon>Muscomorpha</taxon>
        <taxon>Ephydroidea</taxon>
        <taxon>Drosophilidae</taxon>
        <taxon>Drosophila</taxon>
        <taxon>Sophophora</taxon>
    </lineage>
</organism>
<evidence type="ECO:0000313" key="1">
    <source>
        <dbReference type="Proteomes" id="UP001652628"/>
    </source>
</evidence>
<keyword evidence="1" id="KW-1185">Reference proteome</keyword>
<accession>A0AB39ZXL6</accession>
<reference evidence="1" key="1">
    <citation type="submission" date="2025-05" db="UniProtKB">
        <authorList>
            <consortium name="RefSeq"/>
        </authorList>
    </citation>
    <scope>NUCLEOTIDE SEQUENCE [LARGE SCALE GENOMIC DNA]</scope>
</reference>
<gene>
    <name evidence="2" type="primary">LOC108021240</name>
</gene>
<protein>
    <submittedName>
        <fullName evidence="2">Uncharacterized protein</fullName>
    </submittedName>
</protein>
<name>A0AB39ZXL6_DROSZ</name>
<reference evidence="2" key="2">
    <citation type="submission" date="2025-08" db="UniProtKB">
        <authorList>
            <consortium name="RefSeq"/>
        </authorList>
    </citation>
    <scope>IDENTIFICATION</scope>
</reference>
<sequence>MCGGWACCSYNLACCNPRLSTLRFTGRCFAPTPCGPGDDCSVYGCCGGCCGC</sequence>
<dbReference type="GeneID" id="108021240"/>
<dbReference type="AlphaFoldDB" id="A0AB39ZXL6"/>
<dbReference type="RefSeq" id="XP_016945339.1">
    <property type="nucleotide sequence ID" value="XM_017089850.4"/>
</dbReference>
<dbReference type="Proteomes" id="UP001652628">
    <property type="component" value="Chromosome 2L"/>
</dbReference>
<proteinExistence type="predicted"/>
<evidence type="ECO:0000313" key="2">
    <source>
        <dbReference type="RefSeq" id="XP_016945339.1"/>
    </source>
</evidence>